<proteinExistence type="predicted"/>
<sequence>MDRTFSIQSNDQTNNDFAVEQSTYDSTIMTINRQNPFNNHHYHHHHRKKRLFFGHQLPSNYLLIKWILIIWLIGGIALYLLDIFLFRVSSTIQDIVNLPSDLIFLFAICNNFSLIIAILMELRPLLIVSIFVDCLLLVAIPALIVEVVPNLFTYASLMISIILSIYYGVLYMRYPLFYIDNTNHPYDNMMIGNRNRSNLPYDYFSTMTAAANSTHRFSFNSSPPPPQQQQQQRQQQPQSPLQSQQSTNECLTISGQLQPRRSCQF</sequence>
<keyword evidence="2" id="KW-0812">Transmembrane</keyword>
<evidence type="ECO:0000256" key="1">
    <source>
        <dbReference type="SAM" id="MobiDB-lite"/>
    </source>
</evidence>
<dbReference type="EMBL" id="SDOV01000008">
    <property type="protein sequence ID" value="KAH7638288.1"/>
    <property type="molecule type" value="Genomic_DNA"/>
</dbReference>
<evidence type="ECO:0000256" key="2">
    <source>
        <dbReference type="SAM" id="Phobius"/>
    </source>
</evidence>
<evidence type="ECO:0000313" key="3">
    <source>
        <dbReference type="EMBL" id="KAH7638288.1"/>
    </source>
</evidence>
<organism evidence="3">
    <name type="scientific">Dermatophagoides farinae</name>
    <name type="common">American house dust mite</name>
    <dbReference type="NCBI Taxonomy" id="6954"/>
    <lineage>
        <taxon>Eukaryota</taxon>
        <taxon>Metazoa</taxon>
        <taxon>Ecdysozoa</taxon>
        <taxon>Arthropoda</taxon>
        <taxon>Chelicerata</taxon>
        <taxon>Arachnida</taxon>
        <taxon>Acari</taxon>
        <taxon>Acariformes</taxon>
        <taxon>Sarcoptiformes</taxon>
        <taxon>Astigmata</taxon>
        <taxon>Psoroptidia</taxon>
        <taxon>Analgoidea</taxon>
        <taxon>Pyroglyphidae</taxon>
        <taxon>Dermatophagoidinae</taxon>
        <taxon>Dermatophagoides</taxon>
    </lineage>
</organism>
<dbReference type="Proteomes" id="UP000828236">
    <property type="component" value="Unassembled WGS sequence"/>
</dbReference>
<name>A0A9D4SE27_DERFA</name>
<keyword evidence="2" id="KW-1133">Transmembrane helix</keyword>
<feature type="transmembrane region" description="Helical" evidence="2">
    <location>
        <begin position="101"/>
        <end position="119"/>
    </location>
</feature>
<accession>A0A9D4SE27</accession>
<feature type="compositionally biased region" description="Low complexity" evidence="1">
    <location>
        <begin position="228"/>
        <end position="246"/>
    </location>
</feature>
<feature type="region of interest" description="Disordered" evidence="1">
    <location>
        <begin position="215"/>
        <end position="253"/>
    </location>
</feature>
<feature type="transmembrane region" description="Helical" evidence="2">
    <location>
        <begin position="151"/>
        <end position="169"/>
    </location>
</feature>
<reference evidence="3" key="2">
    <citation type="journal article" date="2021" name="World Allergy Organ. J.">
        <title>Chromosome-level assembly of Dermatophagoides farinae genome and transcriptome reveals two novel allergens Der f 37 and Der f 39.</title>
        <authorList>
            <person name="Chen J."/>
            <person name="Cai Z."/>
            <person name="Fan D."/>
            <person name="Hu J."/>
            <person name="Hou Y."/>
            <person name="He Y."/>
            <person name="Zhang Z."/>
            <person name="Zhao Z."/>
            <person name="Gao P."/>
            <person name="Hu W."/>
            <person name="Sun J."/>
            <person name="Li J."/>
            <person name="Ji K."/>
        </authorList>
    </citation>
    <scope>NUCLEOTIDE SEQUENCE</scope>
    <source>
        <strain evidence="3">JKM2019</strain>
    </source>
</reference>
<feature type="transmembrane region" description="Helical" evidence="2">
    <location>
        <begin position="62"/>
        <end position="81"/>
    </location>
</feature>
<protein>
    <submittedName>
        <fullName evidence="3">Uncharacterized protein</fullName>
    </submittedName>
</protein>
<feature type="transmembrane region" description="Helical" evidence="2">
    <location>
        <begin position="126"/>
        <end position="145"/>
    </location>
</feature>
<reference evidence="3" key="1">
    <citation type="submission" date="2020-06" db="EMBL/GenBank/DDBJ databases">
        <authorList>
            <person name="Ji K."/>
            <person name="Li J."/>
        </authorList>
    </citation>
    <scope>NUCLEOTIDE SEQUENCE</scope>
    <source>
        <strain evidence="3">JKM2019</strain>
        <tissue evidence="3">Whole body</tissue>
    </source>
</reference>
<gene>
    <name evidence="3" type="ORF">HUG17_9394</name>
</gene>
<dbReference type="AlphaFoldDB" id="A0A9D4SE27"/>
<keyword evidence="2" id="KW-0472">Membrane</keyword>
<comment type="caution">
    <text evidence="3">The sequence shown here is derived from an EMBL/GenBank/DDBJ whole genome shotgun (WGS) entry which is preliminary data.</text>
</comment>